<dbReference type="PANTHER" id="PTHR24114">
    <property type="entry name" value="LEUCINE RICH REPEAT FAMILY PROTEIN"/>
    <property type="match status" value="1"/>
</dbReference>
<feature type="compositionally biased region" description="Pro residues" evidence="1">
    <location>
        <begin position="69"/>
        <end position="78"/>
    </location>
</feature>
<comment type="caution">
    <text evidence="2">The sequence shown here is derived from an EMBL/GenBank/DDBJ whole genome shotgun (WGS) entry which is preliminary data.</text>
</comment>
<dbReference type="OrthoDB" id="415435at2759"/>
<proteinExistence type="predicted"/>
<dbReference type="AlphaFoldDB" id="A0A813FWJ9"/>
<reference evidence="2" key="1">
    <citation type="submission" date="2021-02" db="EMBL/GenBank/DDBJ databases">
        <authorList>
            <person name="Dougan E. K."/>
            <person name="Rhodes N."/>
            <person name="Thang M."/>
            <person name="Chan C."/>
        </authorList>
    </citation>
    <scope>NUCLEOTIDE SEQUENCE</scope>
</reference>
<dbReference type="Gene3D" id="3.80.10.10">
    <property type="entry name" value="Ribonuclease Inhibitor"/>
    <property type="match status" value="1"/>
</dbReference>
<dbReference type="InterPro" id="IPR001611">
    <property type="entry name" value="Leu-rich_rpt"/>
</dbReference>
<dbReference type="InterPro" id="IPR032675">
    <property type="entry name" value="LRR_dom_sf"/>
</dbReference>
<accession>A0A813FWJ9</accession>
<evidence type="ECO:0000256" key="1">
    <source>
        <dbReference type="SAM" id="MobiDB-lite"/>
    </source>
</evidence>
<protein>
    <submittedName>
        <fullName evidence="2">Uncharacterized protein</fullName>
    </submittedName>
</protein>
<evidence type="ECO:0000313" key="2">
    <source>
        <dbReference type="EMBL" id="CAE8618407.1"/>
    </source>
</evidence>
<gene>
    <name evidence="2" type="ORF">PGLA1383_LOCUS36028</name>
</gene>
<dbReference type="EMBL" id="CAJNNV010026517">
    <property type="protein sequence ID" value="CAE8618407.1"/>
    <property type="molecule type" value="Genomic_DNA"/>
</dbReference>
<sequence>AKPDCNGHTRRRSFDFEDDADEEDAPAPFGGDGRAKWASKSEVAGTLLSKSESPVRRTLRRDRSRGQDEPPPTMLPRSPPRKLLRAGTVSTLHASRQDGDELVAQAEKHNPSDAGNYSRLLANLGPKDRKWLLRQASISATMSSLGQAAAKSPRPAIEEEDPSPVHEYLSFAGWGLDDDYVCTLLARAQLYHVRVVNLSENRITEATIVFLNEALQRAGNESLESLLLGQNRLGTVGGRAVVDFLKDSLGALQQLDLTENNLGDQACTELCEALGSASRVRHLVGLSLARNNLGDSPKTGAALCHLVGNAPRLQALDLHWNRFQGAGAASLIQGFYDNSYSINGQLWRVNLGWNRVGLRCNHASQNRIQDCKCELCRGCTKAIACMASVFTDCSALFHLDLSYNSICATDCCIMGEALKSNHTLFGLHLVGNEAKVDDIGLLRPRVAKEDFEDSMRRLAEDEILSM</sequence>
<evidence type="ECO:0000313" key="3">
    <source>
        <dbReference type="Proteomes" id="UP000654075"/>
    </source>
</evidence>
<feature type="compositionally biased region" description="Acidic residues" evidence="1">
    <location>
        <begin position="16"/>
        <end position="25"/>
    </location>
</feature>
<keyword evidence="3" id="KW-1185">Reference proteome</keyword>
<dbReference type="InterPro" id="IPR052394">
    <property type="entry name" value="LRR-containing"/>
</dbReference>
<dbReference type="Proteomes" id="UP000654075">
    <property type="component" value="Unassembled WGS sequence"/>
</dbReference>
<feature type="compositionally biased region" description="Basic and acidic residues" evidence="1">
    <location>
        <begin position="1"/>
        <end position="15"/>
    </location>
</feature>
<dbReference type="Pfam" id="PF13516">
    <property type="entry name" value="LRR_6"/>
    <property type="match status" value="1"/>
</dbReference>
<name>A0A813FWJ9_POLGL</name>
<dbReference type="SMART" id="SM00368">
    <property type="entry name" value="LRR_RI"/>
    <property type="match status" value="5"/>
</dbReference>
<organism evidence="2 3">
    <name type="scientific">Polarella glacialis</name>
    <name type="common">Dinoflagellate</name>
    <dbReference type="NCBI Taxonomy" id="89957"/>
    <lineage>
        <taxon>Eukaryota</taxon>
        <taxon>Sar</taxon>
        <taxon>Alveolata</taxon>
        <taxon>Dinophyceae</taxon>
        <taxon>Suessiales</taxon>
        <taxon>Suessiaceae</taxon>
        <taxon>Polarella</taxon>
    </lineage>
</organism>
<feature type="non-terminal residue" evidence="2">
    <location>
        <position position="1"/>
    </location>
</feature>
<feature type="non-terminal residue" evidence="2">
    <location>
        <position position="466"/>
    </location>
</feature>
<dbReference type="PANTHER" id="PTHR24114:SF2">
    <property type="entry name" value="F-BOX DOMAIN-CONTAINING PROTEIN-RELATED"/>
    <property type="match status" value="1"/>
</dbReference>
<feature type="region of interest" description="Disordered" evidence="1">
    <location>
        <begin position="1"/>
        <end position="82"/>
    </location>
</feature>
<dbReference type="SUPFAM" id="SSF52047">
    <property type="entry name" value="RNI-like"/>
    <property type="match status" value="1"/>
</dbReference>